<dbReference type="OrthoDB" id="9799337at2"/>
<evidence type="ECO:0000313" key="6">
    <source>
        <dbReference type="Proteomes" id="UP000284841"/>
    </source>
</evidence>
<evidence type="ECO:0000256" key="3">
    <source>
        <dbReference type="ARBA" id="ARBA00022840"/>
    </source>
</evidence>
<organism evidence="5 6">
    <name type="scientific">Emergencia timonensis</name>
    <dbReference type="NCBI Taxonomy" id="1776384"/>
    <lineage>
        <taxon>Bacteria</taxon>
        <taxon>Bacillati</taxon>
        <taxon>Bacillota</taxon>
        <taxon>Clostridia</taxon>
        <taxon>Peptostreptococcales</taxon>
        <taxon>Anaerovoracaceae</taxon>
        <taxon>Emergencia</taxon>
    </lineage>
</organism>
<dbReference type="InterPro" id="IPR003439">
    <property type="entry name" value="ABC_transporter-like_ATP-bd"/>
</dbReference>
<dbReference type="SMART" id="SM00382">
    <property type="entry name" value="AAA"/>
    <property type="match status" value="1"/>
</dbReference>
<evidence type="ECO:0000313" key="5">
    <source>
        <dbReference type="EMBL" id="RHJ88036.1"/>
    </source>
</evidence>
<dbReference type="PROSITE" id="PS50893">
    <property type="entry name" value="ABC_TRANSPORTER_2"/>
    <property type="match status" value="1"/>
</dbReference>
<keyword evidence="2" id="KW-0547">Nucleotide-binding</keyword>
<evidence type="ECO:0000256" key="1">
    <source>
        <dbReference type="ARBA" id="ARBA00022448"/>
    </source>
</evidence>
<dbReference type="Proteomes" id="UP000284841">
    <property type="component" value="Unassembled WGS sequence"/>
</dbReference>
<dbReference type="InterPro" id="IPR050153">
    <property type="entry name" value="Metal_Ion_Import_ABC"/>
</dbReference>
<evidence type="ECO:0000259" key="4">
    <source>
        <dbReference type="PROSITE" id="PS50893"/>
    </source>
</evidence>
<comment type="caution">
    <text evidence="5">The sequence shown here is derived from an EMBL/GenBank/DDBJ whole genome shotgun (WGS) entry which is preliminary data.</text>
</comment>
<dbReference type="EMBL" id="QRMS01000002">
    <property type="protein sequence ID" value="RHJ88036.1"/>
    <property type="molecule type" value="Genomic_DNA"/>
</dbReference>
<gene>
    <name evidence="5" type="ORF">DW099_06355</name>
</gene>
<dbReference type="SUPFAM" id="SSF52540">
    <property type="entry name" value="P-loop containing nucleoside triphosphate hydrolases"/>
    <property type="match status" value="1"/>
</dbReference>
<reference evidence="5 6" key="1">
    <citation type="submission" date="2018-08" db="EMBL/GenBank/DDBJ databases">
        <title>A genome reference for cultivated species of the human gut microbiota.</title>
        <authorList>
            <person name="Zou Y."/>
            <person name="Xue W."/>
            <person name="Luo G."/>
        </authorList>
    </citation>
    <scope>NUCLEOTIDE SEQUENCE [LARGE SCALE GENOMIC DNA]</scope>
    <source>
        <strain evidence="5 6">AM07-24</strain>
    </source>
</reference>
<keyword evidence="6" id="KW-1185">Reference proteome</keyword>
<dbReference type="Gene3D" id="3.40.50.300">
    <property type="entry name" value="P-loop containing nucleotide triphosphate hydrolases"/>
    <property type="match status" value="1"/>
</dbReference>
<keyword evidence="1" id="KW-0813">Transport</keyword>
<keyword evidence="3 5" id="KW-0067">ATP-binding</keyword>
<accession>A0A415E312</accession>
<name>A0A415E312_9FIRM</name>
<dbReference type="Pfam" id="PF00005">
    <property type="entry name" value="ABC_tran"/>
    <property type="match status" value="1"/>
</dbReference>
<dbReference type="InterPro" id="IPR027417">
    <property type="entry name" value="P-loop_NTPase"/>
</dbReference>
<dbReference type="AlphaFoldDB" id="A0A415E312"/>
<dbReference type="PANTHER" id="PTHR42734">
    <property type="entry name" value="METAL TRANSPORT SYSTEM ATP-BINDING PROTEIN TM_0124-RELATED"/>
    <property type="match status" value="1"/>
</dbReference>
<dbReference type="CDD" id="cd03214">
    <property type="entry name" value="ABC_Iron-Siderophores_B12_Hemin"/>
    <property type="match status" value="1"/>
</dbReference>
<protein>
    <submittedName>
        <fullName evidence="5">ABC transporter ATP-binding protein</fullName>
    </submittedName>
</protein>
<dbReference type="PANTHER" id="PTHR42734:SF19">
    <property type="entry name" value="IRON COMPOUNDS ABC TRANSPORTER, ATP-BINDING PROTEIN"/>
    <property type="match status" value="1"/>
</dbReference>
<sequence length="307" mass="34134">MHFRRNSDGFSRLCCKGVLGYRDTDQYLNIPDRSAVFSHIDDKKEGLAILLEVGSLTFAYGKRNVLNGINLEVKEGNLCALLGENGSGKSTLLRIICGMEIAEKGGVLLSGKNIQDLSAKERARLTAYLPQRFGVYFDTAVLDIVLMGANPNLKFGQTPTKAHVCRAYEALDYLHISHLAEANYMYLSEGEKQMVMIARCIVQGAPLLLFDEPDSSLDVNNRYHMMQVLRRLADEEKLGALLVLHDPQLALAYCDKVYLLKGGKICAEIEKGVSSADTVEKGLRQVFSGIKVYENEGELFLGYRRSL</sequence>
<dbReference type="STRING" id="1776384.GCA_900086585_03597"/>
<feature type="domain" description="ABC transporter" evidence="4">
    <location>
        <begin position="51"/>
        <end position="287"/>
    </location>
</feature>
<dbReference type="GO" id="GO:0016887">
    <property type="term" value="F:ATP hydrolysis activity"/>
    <property type="evidence" value="ECO:0007669"/>
    <property type="project" value="InterPro"/>
</dbReference>
<dbReference type="GO" id="GO:0005524">
    <property type="term" value="F:ATP binding"/>
    <property type="evidence" value="ECO:0007669"/>
    <property type="project" value="UniProtKB-KW"/>
</dbReference>
<dbReference type="InterPro" id="IPR003593">
    <property type="entry name" value="AAA+_ATPase"/>
</dbReference>
<evidence type="ECO:0000256" key="2">
    <source>
        <dbReference type="ARBA" id="ARBA00022741"/>
    </source>
</evidence>
<proteinExistence type="predicted"/>